<accession>A0AAN9D0D3</accession>
<dbReference type="AlphaFoldDB" id="A0AAN9D0D3"/>
<evidence type="ECO:0000313" key="3">
    <source>
        <dbReference type="Proteomes" id="UP001364617"/>
    </source>
</evidence>
<proteinExistence type="predicted"/>
<dbReference type="PROSITE" id="PS51029">
    <property type="entry name" value="MADF"/>
    <property type="match status" value="1"/>
</dbReference>
<dbReference type="EMBL" id="JAYKXH010000012">
    <property type="protein sequence ID" value="KAK7150563.1"/>
    <property type="molecule type" value="Genomic_DNA"/>
</dbReference>
<gene>
    <name evidence="2" type="ORF">R3I93_011719</name>
</gene>
<dbReference type="InterPro" id="IPR006578">
    <property type="entry name" value="MADF-dom"/>
</dbReference>
<keyword evidence="3" id="KW-1185">Reference proteome</keyword>
<sequence length="176" mass="20780">MSSRKQWTQDMEQNLIELWQEHECLYDVGHEMYHNRSEKEKRWTEITNALKQPDFTVEDIKTRAVSLRTQYCRLQKPKPSGSGSKPLTPRQRWLLRVMDFIKTYIVHRPCETTLGASFNGQSDAEDTDLSDLGLIHHLWTAPHVLRPPQFHLIKKPFHRQKKLLQLPQVIAVNSHF</sequence>
<dbReference type="Proteomes" id="UP001364617">
    <property type="component" value="Unassembled WGS sequence"/>
</dbReference>
<evidence type="ECO:0000259" key="1">
    <source>
        <dbReference type="PROSITE" id="PS51029"/>
    </source>
</evidence>
<comment type="caution">
    <text evidence="2">The sequence shown here is derived from an EMBL/GenBank/DDBJ whole genome shotgun (WGS) entry which is preliminary data.</text>
</comment>
<name>A0AAN9D0D3_9TELE</name>
<dbReference type="PANTHER" id="PTHR21505:SF12">
    <property type="entry name" value="MADF DOMAIN-CONTAINING PROTEIN-RELATED"/>
    <property type="match status" value="1"/>
</dbReference>
<evidence type="ECO:0000313" key="2">
    <source>
        <dbReference type="EMBL" id="KAK7150563.1"/>
    </source>
</evidence>
<protein>
    <recommendedName>
        <fullName evidence="1">MADF domain-containing protein</fullName>
    </recommendedName>
</protein>
<feature type="domain" description="MADF" evidence="1">
    <location>
        <begin position="14"/>
        <end position="106"/>
    </location>
</feature>
<dbReference type="Pfam" id="PF10545">
    <property type="entry name" value="MADF_DNA_bdg"/>
    <property type="match status" value="1"/>
</dbReference>
<organism evidence="2 3">
    <name type="scientific">Phoxinus phoxinus</name>
    <name type="common">Eurasian minnow</name>
    <dbReference type="NCBI Taxonomy" id="58324"/>
    <lineage>
        <taxon>Eukaryota</taxon>
        <taxon>Metazoa</taxon>
        <taxon>Chordata</taxon>
        <taxon>Craniata</taxon>
        <taxon>Vertebrata</taxon>
        <taxon>Euteleostomi</taxon>
        <taxon>Actinopterygii</taxon>
        <taxon>Neopterygii</taxon>
        <taxon>Teleostei</taxon>
        <taxon>Ostariophysi</taxon>
        <taxon>Cypriniformes</taxon>
        <taxon>Leuciscidae</taxon>
        <taxon>Phoxininae</taxon>
        <taxon>Phoxinus</taxon>
    </lineage>
</organism>
<dbReference type="SMART" id="SM00595">
    <property type="entry name" value="MADF"/>
    <property type="match status" value="1"/>
</dbReference>
<dbReference type="PANTHER" id="PTHR21505">
    <property type="entry name" value="MADF DOMAIN-CONTAINING PROTEIN-RELATED"/>
    <property type="match status" value="1"/>
</dbReference>
<reference evidence="2 3" key="1">
    <citation type="submission" date="2024-02" db="EMBL/GenBank/DDBJ databases">
        <title>Chromosome-level genome assembly of the Eurasian Minnow (Phoxinus phoxinus).</title>
        <authorList>
            <person name="Oriowo T.O."/>
            <person name="Martin S."/>
            <person name="Stange M."/>
            <person name="Chrysostomakis Y."/>
            <person name="Brown T."/>
            <person name="Winkler S."/>
            <person name="Kukowka S."/>
            <person name="Myers E.W."/>
            <person name="Bohne A."/>
        </authorList>
    </citation>
    <scope>NUCLEOTIDE SEQUENCE [LARGE SCALE GENOMIC DNA]</scope>
    <source>
        <strain evidence="2">ZFMK-TIS-60720</strain>
        <tissue evidence="2">Whole Organism</tissue>
    </source>
</reference>